<comment type="caution">
    <text evidence="3">The sequence shown here is derived from an EMBL/GenBank/DDBJ whole genome shotgun (WGS) entry which is preliminary data.</text>
</comment>
<evidence type="ECO:0000256" key="2">
    <source>
        <dbReference type="SAM" id="MobiDB-lite"/>
    </source>
</evidence>
<dbReference type="Proteomes" id="UP000192578">
    <property type="component" value="Unassembled WGS sequence"/>
</dbReference>
<dbReference type="AlphaFoldDB" id="A0A1W0WYT6"/>
<keyword evidence="1" id="KW-0175">Coiled coil</keyword>
<feature type="coiled-coil region" evidence="1">
    <location>
        <begin position="529"/>
        <end position="563"/>
    </location>
</feature>
<dbReference type="EMBL" id="MTYJ01000031">
    <property type="protein sequence ID" value="OQV20359.1"/>
    <property type="molecule type" value="Genomic_DNA"/>
</dbReference>
<sequence length="627" mass="70614">MWNYHLTPEDSPLLSNSPVLGSSSRPKVPASPGDELDEEEPTLRVVDLNPRLLSHADKNWHFSDHARALFQISSAVDLIASPSECPVGRNRVHASASNQTTFSSDSGYSFATIGSPSGGRRSKRNHGHFQSETDDDGHSERHHGLNRPATPELPNEPDDFFAAGGGLQDTGGSPPGAPVGQIREVRPQRSTSYLGASCSGGPVGGVERIEGLVPRKYRFDEGKQAYVHEDATVQVMHNMPCAMDSGYEPSTTSVNVAKYYLAVQQKLATHTKKIFHGLRNHLHLHKFSSDAAADTILIRTSAGDRRLHRDVMSPWVQPSDKYPNSEIYQQKYGTTVGSGVFQRETTNSLADIYANINCSEEECQFELQNCIDLTRHPVKDVDFFLCFLYGHVKREDVTQENTELDVFVVILDWLRDSSRCNIHHAKRLLNCIRFFRMTTEEIYECLSLNAQTDIFDFSQMQILLTLHLLIQDYIKKGEDTELAGSIPAVRSVPCLVDWDPRELYAGVPEAQIYLQTAEPFLQETIVKTVRMEEMEAKELQEATERAKQTRAKQEDIIREEEDRCRKLFEMMGICMDGRSQQTMEMLKTKELQALIPFLEPVHARWPWPGPPSDGGKLDHQKQMTAET</sequence>
<keyword evidence="4" id="KW-1185">Reference proteome</keyword>
<proteinExistence type="predicted"/>
<evidence type="ECO:0000313" key="3">
    <source>
        <dbReference type="EMBL" id="OQV20359.1"/>
    </source>
</evidence>
<feature type="region of interest" description="Disordered" evidence="2">
    <location>
        <begin position="606"/>
        <end position="627"/>
    </location>
</feature>
<dbReference type="OrthoDB" id="6362910at2759"/>
<feature type="region of interest" description="Disordered" evidence="2">
    <location>
        <begin position="98"/>
        <end position="181"/>
    </location>
</feature>
<accession>A0A1W0WYT6</accession>
<evidence type="ECO:0000256" key="1">
    <source>
        <dbReference type="SAM" id="Coils"/>
    </source>
</evidence>
<protein>
    <submittedName>
        <fullName evidence="3">Uncharacterized protein</fullName>
    </submittedName>
</protein>
<name>A0A1W0WYT6_HYPEX</name>
<evidence type="ECO:0000313" key="4">
    <source>
        <dbReference type="Proteomes" id="UP000192578"/>
    </source>
</evidence>
<feature type="compositionally biased region" description="Polar residues" evidence="2">
    <location>
        <begin position="98"/>
        <end position="115"/>
    </location>
</feature>
<reference evidence="4" key="1">
    <citation type="submission" date="2017-01" db="EMBL/GenBank/DDBJ databases">
        <title>Comparative genomics of anhydrobiosis in the tardigrade Hypsibius dujardini.</title>
        <authorList>
            <person name="Yoshida Y."/>
            <person name="Koutsovoulos G."/>
            <person name="Laetsch D."/>
            <person name="Stevens L."/>
            <person name="Kumar S."/>
            <person name="Horikawa D."/>
            <person name="Ishino K."/>
            <person name="Komine S."/>
            <person name="Tomita M."/>
            <person name="Blaxter M."/>
            <person name="Arakawa K."/>
        </authorList>
    </citation>
    <scope>NUCLEOTIDE SEQUENCE [LARGE SCALE GENOMIC DNA]</scope>
    <source>
        <strain evidence="4">Z151</strain>
    </source>
</reference>
<feature type="compositionally biased region" description="Polar residues" evidence="2">
    <location>
        <begin position="13"/>
        <end position="25"/>
    </location>
</feature>
<feature type="region of interest" description="Disordered" evidence="2">
    <location>
        <begin position="1"/>
        <end position="41"/>
    </location>
</feature>
<gene>
    <name evidence="3" type="ORF">BV898_05645</name>
</gene>
<organism evidence="3 4">
    <name type="scientific">Hypsibius exemplaris</name>
    <name type="common">Freshwater tardigrade</name>
    <dbReference type="NCBI Taxonomy" id="2072580"/>
    <lineage>
        <taxon>Eukaryota</taxon>
        <taxon>Metazoa</taxon>
        <taxon>Ecdysozoa</taxon>
        <taxon>Tardigrada</taxon>
        <taxon>Eutardigrada</taxon>
        <taxon>Parachela</taxon>
        <taxon>Hypsibioidea</taxon>
        <taxon>Hypsibiidae</taxon>
        <taxon>Hypsibius</taxon>
    </lineage>
</organism>